<dbReference type="RefSeq" id="WP_089771756.1">
    <property type="nucleotide sequence ID" value="NZ_FNTX01000001.1"/>
</dbReference>
<dbReference type="Gene3D" id="3.30.950.10">
    <property type="entry name" value="Methyltransferase, Cobalt-precorrin-4 Transmethylase, Domain 2"/>
    <property type="match status" value="1"/>
</dbReference>
<evidence type="ECO:0000256" key="5">
    <source>
        <dbReference type="ARBA" id="ARBA00023244"/>
    </source>
</evidence>
<evidence type="ECO:0000256" key="1">
    <source>
        <dbReference type="ARBA" id="ARBA00012162"/>
    </source>
</evidence>
<dbReference type="Pfam" id="PF13241">
    <property type="entry name" value="NAD_binding_7"/>
    <property type="match status" value="1"/>
</dbReference>
<dbReference type="InterPro" id="IPR006366">
    <property type="entry name" value="CobA/CysG_C"/>
</dbReference>
<evidence type="ECO:0000256" key="6">
    <source>
        <dbReference type="PIRSR" id="PIRSR036426-1"/>
    </source>
</evidence>
<dbReference type="InterPro" id="IPR035996">
    <property type="entry name" value="4pyrrol_Methylase_sf"/>
</dbReference>
<gene>
    <name evidence="8" type="ORF">SAMN04488554_0760</name>
</gene>
<dbReference type="FunFam" id="3.40.1010.10:FF:000001">
    <property type="entry name" value="Siroheme synthase"/>
    <property type="match status" value="1"/>
</dbReference>
<keyword evidence="9" id="KW-1185">Reference proteome</keyword>
<dbReference type="NCBIfam" id="NF004790">
    <property type="entry name" value="PRK06136.1"/>
    <property type="match status" value="1"/>
</dbReference>
<evidence type="ECO:0000313" key="8">
    <source>
        <dbReference type="EMBL" id="SED81122.1"/>
    </source>
</evidence>
<keyword evidence="4" id="KW-0949">S-adenosyl-L-methionine</keyword>
<dbReference type="Pfam" id="PF00590">
    <property type="entry name" value="TP_methylase"/>
    <property type="match status" value="1"/>
</dbReference>
<dbReference type="PANTHER" id="PTHR45790:SF3">
    <property type="entry name" value="S-ADENOSYL-L-METHIONINE-DEPENDENT UROPORPHYRINOGEN III METHYLTRANSFERASE, CHLOROPLASTIC"/>
    <property type="match status" value="1"/>
</dbReference>
<dbReference type="NCBIfam" id="TIGR01469">
    <property type="entry name" value="cobA_cysG_Cterm"/>
    <property type="match status" value="1"/>
</dbReference>
<sequence>MTSLFGLDLAGRTVLIAGGGPVAARRAQTLFDDGARLCVVAPYVCEDLADLLLIAPDRTDWHEREVAETDLDGAWLVLAATDSARANSEVAGWAEARRIFCINAGAADQGTARTPATTRSGDLLVGVVTDVSRSTAGADPRRVAAVRDQIGDLLRAGSDQRRHRPAHGQVTLVGGGPGAVDLLTVRGRRAIAEADVVVADRLGPVDVLSDLAPGVEVINVGKTPGHHPVPQHEINHILVEQAQRGRQVVRLKGGDPFVFGRGGEEMIACREAGVPVHVVPGISSALSVPALAGIPLTHRGTSVSFHVTSGHDGLDSSALVAVAERSATLVILMGVSKLASITDQALAAGAAPETPAAVIERGSTPTERITRSTLGDLTEDAHRLGIAAPAIIVIGDVAADDRLGPT</sequence>
<dbReference type="Proteomes" id="UP000199220">
    <property type="component" value="Unassembled WGS sequence"/>
</dbReference>
<dbReference type="EC" id="2.1.1.107" evidence="1"/>
<dbReference type="AlphaFoldDB" id="A0A1H5DQH1"/>
<feature type="domain" description="Tetrapyrrole methylase" evidence="7">
    <location>
        <begin position="170"/>
        <end position="377"/>
    </location>
</feature>
<protein>
    <recommendedName>
        <fullName evidence="1">uroporphyrinogen-III C-methyltransferase</fullName>
        <ecNumber evidence="1">2.1.1.107</ecNumber>
    </recommendedName>
</protein>
<accession>A0A1H5DQH1</accession>
<evidence type="ECO:0000256" key="4">
    <source>
        <dbReference type="ARBA" id="ARBA00022691"/>
    </source>
</evidence>
<dbReference type="InterPro" id="IPR000878">
    <property type="entry name" value="4pyrrol_Mease"/>
</dbReference>
<keyword evidence="2 8" id="KW-0489">Methyltransferase</keyword>
<dbReference type="EMBL" id="FNTX01000001">
    <property type="protein sequence ID" value="SED81122.1"/>
    <property type="molecule type" value="Genomic_DNA"/>
</dbReference>
<dbReference type="GO" id="GO:0051266">
    <property type="term" value="F:sirohydrochlorin ferrochelatase activity"/>
    <property type="evidence" value="ECO:0007669"/>
    <property type="project" value="InterPro"/>
</dbReference>
<dbReference type="GO" id="GO:0032259">
    <property type="term" value="P:methylation"/>
    <property type="evidence" value="ECO:0007669"/>
    <property type="project" value="UniProtKB-KW"/>
</dbReference>
<evidence type="ECO:0000256" key="2">
    <source>
        <dbReference type="ARBA" id="ARBA00022603"/>
    </source>
</evidence>
<dbReference type="GO" id="GO:0019354">
    <property type="term" value="P:siroheme biosynthetic process"/>
    <property type="evidence" value="ECO:0007669"/>
    <property type="project" value="InterPro"/>
</dbReference>
<dbReference type="CDD" id="cd11642">
    <property type="entry name" value="SUMT"/>
    <property type="match status" value="1"/>
</dbReference>
<dbReference type="SUPFAM" id="SSF53790">
    <property type="entry name" value="Tetrapyrrole methylase"/>
    <property type="match status" value="1"/>
</dbReference>
<reference evidence="9" key="1">
    <citation type="submission" date="2016-10" db="EMBL/GenBank/DDBJ databases">
        <authorList>
            <person name="Varghese N."/>
            <person name="Submissions S."/>
        </authorList>
    </citation>
    <scope>NUCLEOTIDE SEQUENCE [LARGE SCALE GENOMIC DNA]</scope>
    <source>
        <strain evidence="9">DSM 21368</strain>
    </source>
</reference>
<dbReference type="GO" id="GO:0051287">
    <property type="term" value="F:NAD binding"/>
    <property type="evidence" value="ECO:0007669"/>
    <property type="project" value="InterPro"/>
</dbReference>
<dbReference type="GO" id="GO:0043115">
    <property type="term" value="F:precorrin-2 dehydrogenase activity"/>
    <property type="evidence" value="ECO:0007669"/>
    <property type="project" value="InterPro"/>
</dbReference>
<dbReference type="InterPro" id="IPR014776">
    <property type="entry name" value="4pyrrole_Mease_sub2"/>
</dbReference>
<proteinExistence type="predicted"/>
<feature type="active site" description="Proton acceptor" evidence="6">
    <location>
        <position position="200"/>
    </location>
</feature>
<dbReference type="OrthoDB" id="9815856at2"/>
<dbReference type="Gene3D" id="3.40.1010.10">
    <property type="entry name" value="Cobalt-precorrin-4 Transmethylase, Domain 1"/>
    <property type="match status" value="1"/>
</dbReference>
<dbReference type="InterPro" id="IPR050161">
    <property type="entry name" value="Siro_Cobalamin_biosynth"/>
</dbReference>
<keyword evidence="3 8" id="KW-0808">Transferase</keyword>
<dbReference type="GO" id="GO:0009236">
    <property type="term" value="P:cobalamin biosynthetic process"/>
    <property type="evidence" value="ECO:0007669"/>
    <property type="project" value="InterPro"/>
</dbReference>
<evidence type="ECO:0000259" key="7">
    <source>
        <dbReference type="Pfam" id="PF00590"/>
    </source>
</evidence>
<keyword evidence="5" id="KW-0627">Porphyrin biosynthesis</keyword>
<feature type="active site" description="Proton donor" evidence="6">
    <location>
        <position position="222"/>
    </location>
</feature>
<dbReference type="SUPFAM" id="SSF51735">
    <property type="entry name" value="NAD(P)-binding Rossmann-fold domains"/>
    <property type="match status" value="1"/>
</dbReference>
<dbReference type="Gene3D" id="3.40.50.720">
    <property type="entry name" value="NAD(P)-binding Rossmann-like Domain"/>
    <property type="match status" value="1"/>
</dbReference>
<dbReference type="PIRSF" id="PIRSF036426">
    <property type="entry name" value="Sirohaem_synth"/>
    <property type="match status" value="1"/>
</dbReference>
<organism evidence="8 9">
    <name type="scientific">Ruania alba</name>
    <dbReference type="NCBI Taxonomy" id="648782"/>
    <lineage>
        <taxon>Bacteria</taxon>
        <taxon>Bacillati</taxon>
        <taxon>Actinomycetota</taxon>
        <taxon>Actinomycetes</taxon>
        <taxon>Micrococcales</taxon>
        <taxon>Ruaniaceae</taxon>
        <taxon>Ruania</taxon>
    </lineage>
</organism>
<dbReference type="InterPro" id="IPR036291">
    <property type="entry name" value="NAD(P)-bd_dom_sf"/>
</dbReference>
<dbReference type="InterPro" id="IPR014777">
    <property type="entry name" value="4pyrrole_Mease_sub1"/>
</dbReference>
<dbReference type="PANTHER" id="PTHR45790">
    <property type="entry name" value="SIROHEME SYNTHASE-RELATED"/>
    <property type="match status" value="1"/>
</dbReference>
<evidence type="ECO:0000313" key="9">
    <source>
        <dbReference type="Proteomes" id="UP000199220"/>
    </source>
</evidence>
<evidence type="ECO:0000256" key="3">
    <source>
        <dbReference type="ARBA" id="ARBA00022679"/>
    </source>
</evidence>
<dbReference type="GO" id="GO:0004851">
    <property type="term" value="F:uroporphyrin-III C-methyltransferase activity"/>
    <property type="evidence" value="ECO:0007669"/>
    <property type="project" value="UniProtKB-EC"/>
</dbReference>
<dbReference type="STRING" id="648782.SAMN04488554_0760"/>
<name>A0A1H5DQH1_9MICO</name>
<dbReference type="InterPro" id="IPR012409">
    <property type="entry name" value="Sirohaem_synth"/>
</dbReference>